<dbReference type="InterPro" id="IPR009057">
    <property type="entry name" value="Homeodomain-like_sf"/>
</dbReference>
<dbReference type="PANTHER" id="PTHR43436:SF1">
    <property type="entry name" value="TRANSCRIPTIONAL REGULATORY PROTEIN"/>
    <property type="match status" value="1"/>
</dbReference>
<name>A0A8J3CLK2_9BURK</name>
<evidence type="ECO:0000313" key="5">
    <source>
        <dbReference type="EMBL" id="GHA76842.1"/>
    </source>
</evidence>
<reference evidence="5" key="1">
    <citation type="journal article" date="2014" name="Int. J. Syst. Evol. Microbiol.">
        <title>Complete genome sequence of Corynebacterium casei LMG S-19264T (=DSM 44701T), isolated from a smear-ripened cheese.</title>
        <authorList>
            <consortium name="US DOE Joint Genome Institute (JGI-PGF)"/>
            <person name="Walter F."/>
            <person name="Albersmeier A."/>
            <person name="Kalinowski J."/>
            <person name="Ruckert C."/>
        </authorList>
    </citation>
    <scope>NUCLEOTIDE SEQUENCE</scope>
    <source>
        <strain evidence="5">KCTC 32501</strain>
    </source>
</reference>
<feature type="domain" description="HTH araC/xylS-type" evidence="4">
    <location>
        <begin position="217"/>
        <end position="315"/>
    </location>
</feature>
<gene>
    <name evidence="5" type="ORF">GCM10009007_17300</name>
</gene>
<dbReference type="Gene3D" id="1.10.10.60">
    <property type="entry name" value="Homeodomain-like"/>
    <property type="match status" value="1"/>
</dbReference>
<keyword evidence="3" id="KW-0804">Transcription</keyword>
<keyword evidence="2" id="KW-0238">DNA-binding</keyword>
<dbReference type="Pfam" id="PF06719">
    <property type="entry name" value="AraC_N"/>
    <property type="match status" value="1"/>
</dbReference>
<dbReference type="InterPro" id="IPR018062">
    <property type="entry name" value="HTH_AraC-typ_CS"/>
</dbReference>
<sequence>MLKRSNIMQNMLMNNIALLNLTQQLIEQLQKQSNQKAEGIFTTACPNVDVFYQAHGQQHQPTLYTPGFVFLFSGEKSTQLGQMHYVYNATQGLLLTGVYPVYCDASASEQEPLIGIQIRFDRMQVAQLMHQITQRMTEIQTIEHAVTKPTGFLAVRITPAIQVALYGLLSTLRDEVACDLFVPTHIQNLIYSALDQAEVRAFIAGWVAQDGRFAQFLQATDFILRQLNQPITLKDIAAHAGMSIPTLQRAFKHYAADSPMQYIKKVRLSHAYVHLTQTTCTVQSAAYAVGYESVSQFSREFKRYYGQSPQGIKRG</sequence>
<keyword evidence="6" id="KW-1185">Reference proteome</keyword>
<protein>
    <submittedName>
        <fullName evidence="5">AraC family transcriptional regulator</fullName>
    </submittedName>
</protein>
<dbReference type="SUPFAM" id="SSF46689">
    <property type="entry name" value="Homeodomain-like"/>
    <property type="match status" value="2"/>
</dbReference>
<dbReference type="PROSITE" id="PS01124">
    <property type="entry name" value="HTH_ARAC_FAMILY_2"/>
    <property type="match status" value="1"/>
</dbReference>
<comment type="caution">
    <text evidence="5">The sequence shown here is derived from an EMBL/GenBank/DDBJ whole genome shotgun (WGS) entry which is preliminary data.</text>
</comment>
<proteinExistence type="predicted"/>
<accession>A0A8J3CLK2</accession>
<dbReference type="EMBL" id="BMZG01000009">
    <property type="protein sequence ID" value="GHA76842.1"/>
    <property type="molecule type" value="Genomic_DNA"/>
</dbReference>
<dbReference type="PANTHER" id="PTHR43436">
    <property type="entry name" value="ARAC-FAMILY TRANSCRIPTIONAL REGULATOR"/>
    <property type="match status" value="1"/>
</dbReference>
<evidence type="ECO:0000256" key="2">
    <source>
        <dbReference type="ARBA" id="ARBA00023125"/>
    </source>
</evidence>
<dbReference type="InterPro" id="IPR009594">
    <property type="entry name" value="Tscrpt_reg_HTH_AraC_N"/>
</dbReference>
<evidence type="ECO:0000256" key="1">
    <source>
        <dbReference type="ARBA" id="ARBA00023015"/>
    </source>
</evidence>
<organism evidence="5 6">
    <name type="scientific">Formosimonas limnophila</name>
    <dbReference type="NCBI Taxonomy" id="1384487"/>
    <lineage>
        <taxon>Bacteria</taxon>
        <taxon>Pseudomonadati</taxon>
        <taxon>Pseudomonadota</taxon>
        <taxon>Betaproteobacteria</taxon>
        <taxon>Burkholderiales</taxon>
        <taxon>Burkholderiaceae</taxon>
        <taxon>Formosimonas</taxon>
    </lineage>
</organism>
<evidence type="ECO:0000313" key="6">
    <source>
        <dbReference type="Proteomes" id="UP000614287"/>
    </source>
</evidence>
<dbReference type="Pfam" id="PF12833">
    <property type="entry name" value="HTH_18"/>
    <property type="match status" value="1"/>
</dbReference>
<dbReference type="InterPro" id="IPR018060">
    <property type="entry name" value="HTH_AraC"/>
</dbReference>
<dbReference type="GO" id="GO:0003700">
    <property type="term" value="F:DNA-binding transcription factor activity"/>
    <property type="evidence" value="ECO:0007669"/>
    <property type="project" value="InterPro"/>
</dbReference>
<evidence type="ECO:0000259" key="4">
    <source>
        <dbReference type="PROSITE" id="PS01124"/>
    </source>
</evidence>
<dbReference type="AlphaFoldDB" id="A0A8J3CLK2"/>
<dbReference type="PROSITE" id="PS00041">
    <property type="entry name" value="HTH_ARAC_FAMILY_1"/>
    <property type="match status" value="1"/>
</dbReference>
<evidence type="ECO:0000256" key="3">
    <source>
        <dbReference type="ARBA" id="ARBA00023163"/>
    </source>
</evidence>
<dbReference type="SMART" id="SM00342">
    <property type="entry name" value="HTH_ARAC"/>
    <property type="match status" value="1"/>
</dbReference>
<reference evidence="5" key="2">
    <citation type="submission" date="2020-09" db="EMBL/GenBank/DDBJ databases">
        <authorList>
            <person name="Sun Q."/>
            <person name="Kim S."/>
        </authorList>
    </citation>
    <scope>NUCLEOTIDE SEQUENCE</scope>
    <source>
        <strain evidence="5">KCTC 32501</strain>
    </source>
</reference>
<keyword evidence="1" id="KW-0805">Transcription regulation</keyword>
<dbReference type="GO" id="GO:0043565">
    <property type="term" value="F:sequence-specific DNA binding"/>
    <property type="evidence" value="ECO:0007669"/>
    <property type="project" value="InterPro"/>
</dbReference>
<dbReference type="Proteomes" id="UP000614287">
    <property type="component" value="Unassembled WGS sequence"/>
</dbReference>